<name>A0A4R2KXR9_9GAMM</name>
<keyword evidence="4" id="KW-1185">Reference proteome</keyword>
<dbReference type="PANTHER" id="PTHR12147:SF26">
    <property type="entry name" value="PEPTIDASE M28 DOMAIN-CONTAINING PROTEIN"/>
    <property type="match status" value="1"/>
</dbReference>
<evidence type="ECO:0000313" key="4">
    <source>
        <dbReference type="Proteomes" id="UP000294980"/>
    </source>
</evidence>
<dbReference type="SUPFAM" id="SSF53187">
    <property type="entry name" value="Zn-dependent exopeptidases"/>
    <property type="match status" value="1"/>
</dbReference>
<dbReference type="GO" id="GO:0008235">
    <property type="term" value="F:metalloexopeptidase activity"/>
    <property type="evidence" value="ECO:0007669"/>
    <property type="project" value="InterPro"/>
</dbReference>
<sequence length="546" mass="58711">MIRSTLTAGVLAGAALFMQPPAGAQIPDAVLAGSAANIEADVRFLGDDLLEGREAGTRGFDLAALYVATQYRLIGLEPAGDDGSYFQSVPLIRGVRDREGARFAITRGDEALEFVFEDEYLPAVNFSTGEESISAPMVFVGQAVAAPHHDHDDFAGVDVAGKIAVVLNSAPASFPDAERAYYAHRIEKWRALEERGAVGMITLGDPEREAKRPWSLDAPNWKRPFMRRLDADGRPADDFPGLRVRVSASVGIAERVFAGSPYTAAEVFAMLEAGELVSFDLAGEATLSTRATLDRLESSNVVARLPGSDPALSQEHIVMTAHLDHVGFGAPVNGDTLYNGVQDNAMGTATMLETARLLADSPESFARSFLFVALTAEEKGLLGAYHYANTPTVPADGIVANVNMDMPVIIGDVTDVIPIGIEHSTLGDVTERAVAQADIVLTPDPAPEEVVFVRSDQYPFVRAGIPAVYLKGGVKLRDGGDGEAIVKAFRAKRYHLPSDDLDQPLYWPAAGRLAYVNYRIGSLIANDPERPQWLPDSFFGQTFGKH</sequence>
<accession>A0A4R2KXR9</accession>
<feature type="domain" description="Peptidase M28" evidence="2">
    <location>
        <begin position="300"/>
        <end position="515"/>
    </location>
</feature>
<dbReference type="Gene3D" id="3.50.30.30">
    <property type="match status" value="1"/>
</dbReference>
<evidence type="ECO:0000259" key="2">
    <source>
        <dbReference type="Pfam" id="PF04389"/>
    </source>
</evidence>
<dbReference type="InterPro" id="IPR007484">
    <property type="entry name" value="Peptidase_M28"/>
</dbReference>
<keyword evidence="1" id="KW-0732">Signal</keyword>
<evidence type="ECO:0000313" key="3">
    <source>
        <dbReference type="EMBL" id="TCO76096.1"/>
    </source>
</evidence>
<proteinExistence type="predicted"/>
<evidence type="ECO:0000256" key="1">
    <source>
        <dbReference type="SAM" id="SignalP"/>
    </source>
</evidence>
<organism evidence="3 4">
    <name type="scientific">Chromatocurvus halotolerans</name>
    <dbReference type="NCBI Taxonomy" id="1132028"/>
    <lineage>
        <taxon>Bacteria</taxon>
        <taxon>Pseudomonadati</taxon>
        <taxon>Pseudomonadota</taxon>
        <taxon>Gammaproteobacteria</taxon>
        <taxon>Cellvibrionales</taxon>
        <taxon>Halieaceae</taxon>
        <taxon>Chromatocurvus</taxon>
    </lineage>
</organism>
<dbReference type="Pfam" id="PF04389">
    <property type="entry name" value="Peptidase_M28"/>
    <property type="match status" value="1"/>
</dbReference>
<protein>
    <submittedName>
        <fullName evidence="3">PA domain-containing protein</fullName>
    </submittedName>
</protein>
<reference evidence="3 4" key="1">
    <citation type="submission" date="2019-03" db="EMBL/GenBank/DDBJ databases">
        <title>Genomic Encyclopedia of Type Strains, Phase IV (KMG-IV): sequencing the most valuable type-strain genomes for metagenomic binning, comparative biology and taxonomic classification.</title>
        <authorList>
            <person name="Goeker M."/>
        </authorList>
    </citation>
    <scope>NUCLEOTIDE SEQUENCE [LARGE SCALE GENOMIC DNA]</scope>
    <source>
        <strain evidence="3 4">DSM 23344</strain>
    </source>
</reference>
<dbReference type="Gene3D" id="3.40.630.10">
    <property type="entry name" value="Zn peptidases"/>
    <property type="match status" value="1"/>
</dbReference>
<dbReference type="AlphaFoldDB" id="A0A4R2KXR9"/>
<dbReference type="GO" id="GO:0006508">
    <property type="term" value="P:proteolysis"/>
    <property type="evidence" value="ECO:0007669"/>
    <property type="project" value="InterPro"/>
</dbReference>
<feature type="signal peptide" evidence="1">
    <location>
        <begin position="1"/>
        <end position="24"/>
    </location>
</feature>
<dbReference type="Proteomes" id="UP000294980">
    <property type="component" value="Unassembled WGS sequence"/>
</dbReference>
<gene>
    <name evidence="3" type="ORF">EV688_10556</name>
</gene>
<feature type="chain" id="PRO_5021031271" evidence="1">
    <location>
        <begin position="25"/>
        <end position="546"/>
    </location>
</feature>
<dbReference type="InterPro" id="IPR046450">
    <property type="entry name" value="PA_dom_sf"/>
</dbReference>
<dbReference type="PANTHER" id="PTHR12147">
    <property type="entry name" value="METALLOPEPTIDASE M28 FAMILY MEMBER"/>
    <property type="match status" value="1"/>
</dbReference>
<dbReference type="RefSeq" id="WP_162883814.1">
    <property type="nucleotide sequence ID" value="NZ_QQSW01000003.1"/>
</dbReference>
<dbReference type="EMBL" id="SLWX01000005">
    <property type="protein sequence ID" value="TCO76096.1"/>
    <property type="molecule type" value="Genomic_DNA"/>
</dbReference>
<dbReference type="SUPFAM" id="SSF52025">
    <property type="entry name" value="PA domain"/>
    <property type="match status" value="1"/>
</dbReference>
<dbReference type="CDD" id="cd04820">
    <property type="entry name" value="PA_M28_1_1"/>
    <property type="match status" value="1"/>
</dbReference>
<comment type="caution">
    <text evidence="3">The sequence shown here is derived from an EMBL/GenBank/DDBJ whole genome shotgun (WGS) entry which is preliminary data.</text>
</comment>
<dbReference type="InterPro" id="IPR045175">
    <property type="entry name" value="M28_fam"/>
</dbReference>